<organism evidence="1 2">
    <name type="scientific">Puccinia striiformis f. sp. tritici</name>
    <dbReference type="NCBI Taxonomy" id="168172"/>
    <lineage>
        <taxon>Eukaryota</taxon>
        <taxon>Fungi</taxon>
        <taxon>Dikarya</taxon>
        <taxon>Basidiomycota</taxon>
        <taxon>Pucciniomycotina</taxon>
        <taxon>Pucciniomycetes</taxon>
        <taxon>Pucciniales</taxon>
        <taxon>Pucciniaceae</taxon>
        <taxon>Puccinia</taxon>
    </lineage>
</organism>
<proteinExistence type="predicted"/>
<evidence type="ECO:0000313" key="1">
    <source>
        <dbReference type="EMBL" id="KAI7942048.1"/>
    </source>
</evidence>
<dbReference type="EMBL" id="CM045876">
    <property type="protein sequence ID" value="KAI7942048.1"/>
    <property type="molecule type" value="Genomic_DNA"/>
</dbReference>
<sequence>MSAQPTKPKNSQMVLLSDYAGKYSALKGGRSRGPECGDPPGERTFLCYGVRSSHKSRATGLRNSQDEGRRLAPCERQPTGHGNRMRQGDDAAMGRSTCFKEDHYHARETNTSTTLEISTRSEQSTTNLTGCPHQAVSVVNTSTDKIIEGTTRYILTNTGSLTTPQLYSALQHTLRHHPPTLQGIVKVLPVLQPNRRPRFDIWIKNEVAAGLQKSLNLDFKGRQQLADYIFESKLPWHQCLIQGMLPRYRLCRWKSHRDRVLLPPSPPEVTPPTLLDKFMSWNINGIKSKLPVLKQLLQDNNVSVAGIQEHIRTVCQYAPGVKNYNIFERPCEKGFWGHCLYVQNTLAAHKIQSTCKNIIYVKVFGLSGSKPWHIISVYMPSGNLRRKDRAEVWQVLKNLLLSLQKDKHSLITLMGDFNQDQDTITRILERGSLRCLSLKLTADPSSTSTRRVNKEAGRYIDHFINTPGALQYATTVRVDNISTDVSDHWPIFLNHQPLSKDTTCTRKLLSGHGLELALSDRWSCLSTDNLDTEEDLTKAAQDWVDILNATGEELGLLSIPKEQRTDHFDKVTKAAVTRSRRTRLALNKAVLRGDLPLISRLRKILPVHSATAKLAVKKYAKKIKLQRSTRVNSLLCDGEGADFHKLLQQLQGKSHTNQDNTPCFNQDNILVTNPKEILQARAAYSKQLAADPTGISKDPAQWTHVAPSVDEVSPLHITRVYTKNVDDNISEDGSTPSPQPEGVDADAFLMAIRQMQRNAAPGKSGVLTIHLKKFLEIECQLQVTQEWENAPQNQFGDATYPQQLDYSNVALDRWSLPSDLLTPPLIHLLNIIRSCIKLKTQPSVWNEEVLITLPKPGQDARLLKNTRGITLSCTEGKLLLTILARFVSNQLEAEGFFTNAQAGFRRGQEAVAHILALYEILKRRRNSNLCTYVLYIDFKKAFDRVPHEGLWAKLLQIGVHPDLVQLIRKGYDNSSIQCRLGNELSEPFAREIGTRQGCPLSPLLFIIFVNDILNKVTEGISVPGLPTPAKGLLFADDTLIFADTPEEIEAICEKLDKYCSEWHFALGHEKCGVVRYGCEPTLPEPPEGPTYELKEGTITTVPTYKYLGCMIPDTVTPKDPYPIETEHAKLLASKAKKSMHMLIPLLYDKDLHPLCKARIIQSYIMAVGSYGAELIAMSQKRTRTIQSVLDRAAKIGFGLKASNRTANTLLLSLELGITPLSIHCTLQRIRIWNKGPELGTILKDLIKYPYPGRYGTWASNTLTNIKKLVNQEKSLDDEDEEDDPLTTHHSLTWISSMRNNRTSLHPAAPSPIGNNERVTNEQWTHLRQMEGFHVTLLGKEVRREAKKSQSVARYDRYELGRSANFVSTSIIVPDLARGITYLCLLRMNAFPSLSKRIQALNAQRIPHTLAKGICPCCNTNAMDS</sequence>
<name>A0ACC0E1V7_9BASI</name>
<accession>A0ACC0E1V7</accession>
<dbReference type="Proteomes" id="UP001060170">
    <property type="component" value="Chromosome 12"/>
</dbReference>
<reference evidence="2" key="2">
    <citation type="journal article" date="2018" name="Mol. Plant Microbe Interact.">
        <title>Genome sequence resources for the wheat stripe rust pathogen (Puccinia striiformis f. sp. tritici) and the barley stripe rust pathogen (Puccinia striiformis f. sp. hordei).</title>
        <authorList>
            <person name="Xia C."/>
            <person name="Wang M."/>
            <person name="Yin C."/>
            <person name="Cornejo O.E."/>
            <person name="Hulbert S.H."/>
            <person name="Chen X."/>
        </authorList>
    </citation>
    <scope>NUCLEOTIDE SEQUENCE [LARGE SCALE GENOMIC DNA]</scope>
    <source>
        <strain evidence="2">93-210</strain>
    </source>
</reference>
<reference evidence="1 2" key="3">
    <citation type="journal article" date="2022" name="Microbiol. Spectr.">
        <title>Folding features and dynamics of 3D genome architecture in plant fungal pathogens.</title>
        <authorList>
            <person name="Xia C."/>
        </authorList>
    </citation>
    <scope>NUCLEOTIDE SEQUENCE [LARGE SCALE GENOMIC DNA]</scope>
    <source>
        <strain evidence="1 2">93-210</strain>
    </source>
</reference>
<protein>
    <submittedName>
        <fullName evidence="1">Uncharacterized protein</fullName>
    </submittedName>
</protein>
<keyword evidence="2" id="KW-1185">Reference proteome</keyword>
<reference evidence="2" key="1">
    <citation type="journal article" date="2018" name="BMC Genomics">
        <title>Genomic insights into host adaptation between the wheat stripe rust pathogen (Puccinia striiformis f. sp. tritici) and the barley stripe rust pathogen (Puccinia striiformis f. sp. hordei).</title>
        <authorList>
            <person name="Xia C."/>
            <person name="Wang M."/>
            <person name="Yin C."/>
            <person name="Cornejo O.E."/>
            <person name="Hulbert S.H."/>
            <person name="Chen X."/>
        </authorList>
    </citation>
    <scope>NUCLEOTIDE SEQUENCE [LARGE SCALE GENOMIC DNA]</scope>
    <source>
        <strain evidence="2">93-210</strain>
    </source>
</reference>
<evidence type="ECO:0000313" key="2">
    <source>
        <dbReference type="Proteomes" id="UP001060170"/>
    </source>
</evidence>
<gene>
    <name evidence="1" type="ORF">MJO28_012075</name>
</gene>
<comment type="caution">
    <text evidence="1">The sequence shown here is derived from an EMBL/GenBank/DDBJ whole genome shotgun (WGS) entry which is preliminary data.</text>
</comment>